<protein>
    <submittedName>
        <fullName evidence="1">Uncharacterized protein</fullName>
    </submittedName>
</protein>
<evidence type="ECO:0000313" key="2">
    <source>
        <dbReference type="Proteomes" id="UP001153269"/>
    </source>
</evidence>
<evidence type="ECO:0000313" key="1">
    <source>
        <dbReference type="EMBL" id="CAB1433345.1"/>
    </source>
</evidence>
<feature type="non-terminal residue" evidence="1">
    <location>
        <position position="1"/>
    </location>
</feature>
<name>A0A9N7UMG2_PLEPL</name>
<keyword evidence="2" id="KW-1185">Reference proteome</keyword>
<proteinExistence type="predicted"/>
<reference evidence="1" key="1">
    <citation type="submission" date="2020-03" db="EMBL/GenBank/DDBJ databases">
        <authorList>
            <person name="Weist P."/>
        </authorList>
    </citation>
    <scope>NUCLEOTIDE SEQUENCE</scope>
</reference>
<comment type="caution">
    <text evidence="1">The sequence shown here is derived from an EMBL/GenBank/DDBJ whole genome shotgun (WGS) entry which is preliminary data.</text>
</comment>
<dbReference type="Proteomes" id="UP001153269">
    <property type="component" value="Unassembled WGS sequence"/>
</dbReference>
<sequence length="56" mass="6057">THFFFSWAHQVTSRSLLGPRPEIRGPRDLPSILDQCDDQEPPALCSAAGPCSSSSS</sequence>
<dbReference type="AlphaFoldDB" id="A0A9N7UMG2"/>
<dbReference type="EMBL" id="CADEAL010001557">
    <property type="protein sequence ID" value="CAB1433345.1"/>
    <property type="molecule type" value="Genomic_DNA"/>
</dbReference>
<organism evidence="1 2">
    <name type="scientific">Pleuronectes platessa</name>
    <name type="common">European plaice</name>
    <dbReference type="NCBI Taxonomy" id="8262"/>
    <lineage>
        <taxon>Eukaryota</taxon>
        <taxon>Metazoa</taxon>
        <taxon>Chordata</taxon>
        <taxon>Craniata</taxon>
        <taxon>Vertebrata</taxon>
        <taxon>Euteleostomi</taxon>
        <taxon>Actinopterygii</taxon>
        <taxon>Neopterygii</taxon>
        <taxon>Teleostei</taxon>
        <taxon>Neoteleostei</taxon>
        <taxon>Acanthomorphata</taxon>
        <taxon>Carangaria</taxon>
        <taxon>Pleuronectiformes</taxon>
        <taxon>Pleuronectoidei</taxon>
        <taxon>Pleuronectidae</taxon>
        <taxon>Pleuronectes</taxon>
    </lineage>
</organism>
<accession>A0A9N7UMG2</accession>
<gene>
    <name evidence="1" type="ORF">PLEPLA_LOCUS21435</name>
</gene>